<dbReference type="Proteomes" id="UP000004754">
    <property type="component" value="Unassembled WGS sequence"/>
</dbReference>
<comment type="cofactor">
    <cofactor evidence="1">
        <name>pyridoxal 5'-phosphate</name>
        <dbReference type="ChEBI" id="CHEBI:597326"/>
    </cofactor>
</comment>
<dbReference type="Pfam" id="PF01276">
    <property type="entry name" value="OKR_DC_1"/>
    <property type="match status" value="1"/>
</dbReference>
<comment type="similarity">
    <text evidence="2">Belongs to the Orn/Lys/Arg decarboxylase class-I family.</text>
</comment>
<dbReference type="STRING" id="887929.HMP0721_2143"/>
<dbReference type="SUPFAM" id="SSF55904">
    <property type="entry name" value="Ornithine decarboxylase C-terminal domain"/>
    <property type="match status" value="1"/>
</dbReference>
<evidence type="ECO:0000313" key="8">
    <source>
        <dbReference type="EMBL" id="EFV00694.1"/>
    </source>
</evidence>
<feature type="domain" description="Orn/Lys/Arg decarboxylase C-terminal" evidence="7">
    <location>
        <begin position="395"/>
        <end position="438"/>
    </location>
</feature>
<dbReference type="InterPro" id="IPR015421">
    <property type="entry name" value="PyrdxlP-dep_Trfase_major"/>
</dbReference>
<evidence type="ECO:0000256" key="1">
    <source>
        <dbReference type="ARBA" id="ARBA00001933"/>
    </source>
</evidence>
<dbReference type="SUPFAM" id="SSF53383">
    <property type="entry name" value="PLP-dependent transferases"/>
    <property type="match status" value="1"/>
</dbReference>
<keyword evidence="4" id="KW-0663">Pyridoxal phosphate</keyword>
<dbReference type="HOGENOM" id="CLU_025925_2_1_9"/>
<reference evidence="8 9" key="1">
    <citation type="submission" date="2010-12" db="EMBL/GenBank/DDBJ databases">
        <authorList>
            <person name="Muzny D."/>
            <person name="Qin X."/>
            <person name="Deng J."/>
            <person name="Jiang H."/>
            <person name="Liu Y."/>
            <person name="Qu J."/>
            <person name="Song X.-Z."/>
            <person name="Zhang L."/>
            <person name="Thornton R."/>
            <person name="Coyle M."/>
            <person name="Francisco L."/>
            <person name="Jackson L."/>
            <person name="Javaid M."/>
            <person name="Korchina V."/>
            <person name="Kovar C."/>
            <person name="Mata R."/>
            <person name="Mathew T."/>
            <person name="Ngo R."/>
            <person name="Nguyen L."/>
            <person name="Nguyen N."/>
            <person name="Okwuonu G."/>
            <person name="Ongeri F."/>
            <person name="Pham C."/>
            <person name="Simmons D."/>
            <person name="Wilczek-Boney K."/>
            <person name="Hale W."/>
            <person name="Jakkamsetti A."/>
            <person name="Pham P."/>
            <person name="Ruth R."/>
            <person name="San Lucas F."/>
            <person name="Warren J."/>
            <person name="Zhang J."/>
            <person name="Zhao Z."/>
            <person name="Zhou C."/>
            <person name="Zhu D."/>
            <person name="Lee S."/>
            <person name="Bess C."/>
            <person name="Blankenburg K."/>
            <person name="Forbes L."/>
            <person name="Fu Q."/>
            <person name="Gubbala S."/>
            <person name="Hirani K."/>
            <person name="Jayaseelan J.C."/>
            <person name="Lara F."/>
            <person name="Munidasa M."/>
            <person name="Palculict T."/>
            <person name="Patil S."/>
            <person name="Pu L.-L."/>
            <person name="Saada N."/>
            <person name="Tang L."/>
            <person name="Weissenberger G."/>
            <person name="Zhu Y."/>
            <person name="Hemphill L."/>
            <person name="Shang Y."/>
            <person name="Youmans B."/>
            <person name="Ayvaz T."/>
            <person name="Ross M."/>
            <person name="Santibanez J."/>
            <person name="Aqrawi P."/>
            <person name="Gross S."/>
            <person name="Joshi V."/>
            <person name="Fowler G."/>
            <person name="Nazareth L."/>
            <person name="Reid J."/>
            <person name="Worley K."/>
            <person name="Petrosino J."/>
            <person name="Highlander S."/>
            <person name="Gibbs R."/>
        </authorList>
    </citation>
    <scope>NUCLEOTIDE SEQUENCE [LARGE SCALE GENOMIC DNA]</scope>
    <source>
        <strain evidence="8 9">ATCC 23263</strain>
    </source>
</reference>
<dbReference type="InterPro" id="IPR000310">
    <property type="entry name" value="Orn/Lys/Arg_deCO2ase_major_dom"/>
</dbReference>
<dbReference type="InterPro" id="IPR008286">
    <property type="entry name" value="Prn/Lys/Arg_de-COase_C"/>
</dbReference>
<name>E6MJF8_9FIRM</name>
<sequence>MKTPLNGALRSFADQDRVRLHMPGHKGRGFAGARLDVTELSGTDNLHHPTGAIAESQRELARVYGSKAAHILVGGTTSGLVAAILAGAGEGDAVIVPSNSHRSVLTALTLGRIRGVFIDPVPDATLGFPRAVTSEQVAQALSAHPDCRGMVLTTPTYYGTVSDTRAIAERLHRAGKWLIVDEAHGAHLAFDKEYPTDAVAAGADVVVQSTHKMLGALTQGSLLHRCSDRIDGARLSVWLAMLQSSSPNYGLMRSVERAVAEAADRGAAVFGAIARAHRAAARASRATDNLFLYAPAGSYDASKWLYGVRDGSGMAVGRRLREQGIYCELETPRWLLALTGIGTTAEDLGQLIRAVAESNRRVGQPAEKSDAKPVLPAGRFNQAWPLWRAFGAAKRRVPLARAGGMISGEMLVPYPPGVPVVLPGDRLTAPLIAYVQAQLAAGITVMGVDARDGVTVVDAEAQ</sequence>
<gene>
    <name evidence="8" type="ORF">HMP0721_2143</name>
</gene>
<evidence type="ECO:0000313" key="9">
    <source>
        <dbReference type="Proteomes" id="UP000004754"/>
    </source>
</evidence>
<dbReference type="EMBL" id="AEQN01000028">
    <property type="protein sequence ID" value="EFV00694.1"/>
    <property type="molecule type" value="Genomic_DNA"/>
</dbReference>
<dbReference type="Pfam" id="PF03711">
    <property type="entry name" value="OKR_DC_1_C"/>
    <property type="match status" value="1"/>
</dbReference>
<evidence type="ECO:0000256" key="5">
    <source>
        <dbReference type="ARBA" id="ARBA00023239"/>
    </source>
</evidence>
<comment type="caution">
    <text evidence="8">The sequence shown here is derived from an EMBL/GenBank/DDBJ whole genome shotgun (WGS) entry which is preliminary data.</text>
</comment>
<organism evidence="8 9">
    <name type="scientific">Pseudoramibacter alactolyticus ATCC 23263</name>
    <dbReference type="NCBI Taxonomy" id="887929"/>
    <lineage>
        <taxon>Bacteria</taxon>
        <taxon>Bacillati</taxon>
        <taxon>Bacillota</taxon>
        <taxon>Clostridia</taxon>
        <taxon>Eubacteriales</taxon>
        <taxon>Eubacteriaceae</taxon>
        <taxon>Pseudoramibacter</taxon>
    </lineage>
</organism>
<keyword evidence="9" id="KW-1185">Reference proteome</keyword>
<dbReference type="PANTHER" id="PTHR43277:SF4">
    <property type="entry name" value="ARGININE DECARBOXYLASE"/>
    <property type="match status" value="1"/>
</dbReference>
<evidence type="ECO:0000256" key="2">
    <source>
        <dbReference type="ARBA" id="ARBA00010671"/>
    </source>
</evidence>
<evidence type="ECO:0000259" key="6">
    <source>
        <dbReference type="Pfam" id="PF01276"/>
    </source>
</evidence>
<dbReference type="OrthoDB" id="9815233at2"/>
<accession>E6MJF8</accession>
<dbReference type="eggNOG" id="COG1982">
    <property type="taxonomic scope" value="Bacteria"/>
</dbReference>
<dbReference type="InterPro" id="IPR036633">
    <property type="entry name" value="Prn/Lys/Arg_de-COase_C_sf"/>
</dbReference>
<dbReference type="Gene3D" id="3.40.640.10">
    <property type="entry name" value="Type I PLP-dependent aspartate aminotransferase-like (Major domain)"/>
    <property type="match status" value="1"/>
</dbReference>
<dbReference type="InterPro" id="IPR052357">
    <property type="entry name" value="Orn_Lys_Arg_decarboxylase-I"/>
</dbReference>
<dbReference type="GO" id="GO:0016831">
    <property type="term" value="F:carboxy-lyase activity"/>
    <property type="evidence" value="ECO:0007669"/>
    <property type="project" value="UniProtKB-KW"/>
</dbReference>
<evidence type="ECO:0000256" key="4">
    <source>
        <dbReference type="ARBA" id="ARBA00022898"/>
    </source>
</evidence>
<dbReference type="Gene3D" id="3.90.105.10">
    <property type="entry name" value="Molybdopterin biosynthesis moea protein, domain 2"/>
    <property type="match status" value="1"/>
</dbReference>
<proteinExistence type="inferred from homology"/>
<dbReference type="InterPro" id="IPR015424">
    <property type="entry name" value="PyrdxlP-dep_Trfase"/>
</dbReference>
<feature type="domain" description="Orn/Lys/Arg decarboxylases family 1 pyridoxal-P attachment site" evidence="6">
    <location>
        <begin position="3"/>
        <end position="262"/>
    </location>
</feature>
<keyword evidence="5" id="KW-0456">Lyase</keyword>
<dbReference type="RefSeq" id="WP_006599565.1">
    <property type="nucleotide sequence ID" value="NZ_GL622359.1"/>
</dbReference>
<dbReference type="PANTHER" id="PTHR43277">
    <property type="entry name" value="ARGININE DECARBOXYLASE"/>
    <property type="match status" value="1"/>
</dbReference>
<keyword evidence="3" id="KW-0210">Decarboxylase</keyword>
<evidence type="ECO:0000256" key="3">
    <source>
        <dbReference type="ARBA" id="ARBA00022793"/>
    </source>
</evidence>
<protein>
    <submittedName>
        <fullName evidence="8">Orn/Lys/Arg decarboxylase, major domain protein</fullName>
    </submittedName>
</protein>
<evidence type="ECO:0000259" key="7">
    <source>
        <dbReference type="Pfam" id="PF03711"/>
    </source>
</evidence>
<dbReference type="AlphaFoldDB" id="E6MJF8"/>